<evidence type="ECO:0000256" key="2">
    <source>
        <dbReference type="ARBA" id="ARBA00008072"/>
    </source>
</evidence>
<organism evidence="9 10">
    <name type="scientific">Coniophora puteana (strain RWD-64-598)</name>
    <name type="common">Brown rot fungus</name>
    <dbReference type="NCBI Taxonomy" id="741705"/>
    <lineage>
        <taxon>Eukaryota</taxon>
        <taxon>Fungi</taxon>
        <taxon>Dikarya</taxon>
        <taxon>Basidiomycota</taxon>
        <taxon>Agaricomycotina</taxon>
        <taxon>Agaricomycetes</taxon>
        <taxon>Agaricomycetidae</taxon>
        <taxon>Boletales</taxon>
        <taxon>Coniophorineae</taxon>
        <taxon>Coniophoraceae</taxon>
        <taxon>Coniophora</taxon>
    </lineage>
</organism>
<accession>A0A5M3N393</accession>
<dbReference type="Pfam" id="PF08240">
    <property type="entry name" value="ADH_N"/>
    <property type="match status" value="1"/>
</dbReference>
<dbReference type="InterPro" id="IPR011032">
    <property type="entry name" value="GroES-like_sf"/>
</dbReference>
<evidence type="ECO:0000313" key="9">
    <source>
        <dbReference type="EMBL" id="EIW85860.1"/>
    </source>
</evidence>
<dbReference type="GO" id="GO:0005737">
    <property type="term" value="C:cytoplasm"/>
    <property type="evidence" value="ECO:0007669"/>
    <property type="project" value="TreeGrafter"/>
</dbReference>
<keyword evidence="10" id="KW-1185">Reference proteome</keyword>
<dbReference type="PANTHER" id="PTHR42940">
    <property type="entry name" value="ALCOHOL DEHYDROGENASE 1-RELATED"/>
    <property type="match status" value="1"/>
</dbReference>
<dbReference type="Gene3D" id="3.90.180.10">
    <property type="entry name" value="Medium-chain alcohol dehydrogenases, catalytic domain"/>
    <property type="match status" value="1"/>
</dbReference>
<dbReference type="Pfam" id="PF00107">
    <property type="entry name" value="ADH_zinc_N"/>
    <property type="match status" value="1"/>
</dbReference>
<dbReference type="GeneID" id="19211912"/>
<evidence type="ECO:0000256" key="4">
    <source>
        <dbReference type="ARBA" id="ARBA00022723"/>
    </source>
</evidence>
<dbReference type="Proteomes" id="UP000053558">
    <property type="component" value="Unassembled WGS sequence"/>
</dbReference>
<dbReference type="EC" id="1.1.1.1" evidence="3"/>
<evidence type="ECO:0000259" key="8">
    <source>
        <dbReference type="SMART" id="SM00829"/>
    </source>
</evidence>
<dbReference type="InterPro" id="IPR036291">
    <property type="entry name" value="NAD(P)-bd_dom_sf"/>
</dbReference>
<evidence type="ECO:0000256" key="6">
    <source>
        <dbReference type="ARBA" id="ARBA00023002"/>
    </source>
</evidence>
<dbReference type="OrthoDB" id="1879366at2759"/>
<feature type="domain" description="Enoyl reductase (ER)" evidence="8">
    <location>
        <begin position="28"/>
        <end position="357"/>
    </location>
</feature>
<comment type="cofactor">
    <cofactor evidence="1">
        <name>Zn(2+)</name>
        <dbReference type="ChEBI" id="CHEBI:29105"/>
    </cofactor>
</comment>
<protein>
    <recommendedName>
        <fullName evidence="3">alcohol dehydrogenase</fullName>
        <ecNumber evidence="3">1.1.1.1</ecNumber>
    </recommendedName>
</protein>
<keyword evidence="7" id="KW-0520">NAD</keyword>
<dbReference type="AlphaFoldDB" id="A0A5M3N393"/>
<dbReference type="CDD" id="cd08297">
    <property type="entry name" value="CAD3"/>
    <property type="match status" value="1"/>
</dbReference>
<dbReference type="SMART" id="SM00829">
    <property type="entry name" value="PKS_ER"/>
    <property type="match status" value="1"/>
</dbReference>
<gene>
    <name evidence="9" type="ORF">CONPUDRAFT_99033</name>
</gene>
<evidence type="ECO:0000256" key="1">
    <source>
        <dbReference type="ARBA" id="ARBA00001947"/>
    </source>
</evidence>
<comment type="caution">
    <text evidence="9">The sequence shown here is derived from an EMBL/GenBank/DDBJ whole genome shotgun (WGS) entry which is preliminary data.</text>
</comment>
<evidence type="ECO:0000256" key="3">
    <source>
        <dbReference type="ARBA" id="ARBA00013190"/>
    </source>
</evidence>
<dbReference type="InterPro" id="IPR013154">
    <property type="entry name" value="ADH-like_N"/>
</dbReference>
<proteinExistence type="inferred from homology"/>
<dbReference type="GO" id="GO:0004022">
    <property type="term" value="F:alcohol dehydrogenase (NAD+) activity"/>
    <property type="evidence" value="ECO:0007669"/>
    <property type="project" value="UniProtKB-EC"/>
</dbReference>
<comment type="similarity">
    <text evidence="2">Belongs to the zinc-containing alcohol dehydrogenase family.</text>
</comment>
<dbReference type="OMA" id="CENCKAD"/>
<reference evidence="10" key="1">
    <citation type="journal article" date="2012" name="Science">
        <title>The Paleozoic origin of enzymatic lignin decomposition reconstructed from 31 fungal genomes.</title>
        <authorList>
            <person name="Floudas D."/>
            <person name="Binder M."/>
            <person name="Riley R."/>
            <person name="Barry K."/>
            <person name="Blanchette R.A."/>
            <person name="Henrissat B."/>
            <person name="Martinez A.T."/>
            <person name="Otillar R."/>
            <person name="Spatafora J.W."/>
            <person name="Yadav J.S."/>
            <person name="Aerts A."/>
            <person name="Benoit I."/>
            <person name="Boyd A."/>
            <person name="Carlson A."/>
            <person name="Copeland A."/>
            <person name="Coutinho P.M."/>
            <person name="de Vries R.P."/>
            <person name="Ferreira P."/>
            <person name="Findley K."/>
            <person name="Foster B."/>
            <person name="Gaskell J."/>
            <person name="Glotzer D."/>
            <person name="Gorecki P."/>
            <person name="Heitman J."/>
            <person name="Hesse C."/>
            <person name="Hori C."/>
            <person name="Igarashi K."/>
            <person name="Jurgens J.A."/>
            <person name="Kallen N."/>
            <person name="Kersten P."/>
            <person name="Kohler A."/>
            <person name="Kuees U."/>
            <person name="Kumar T.K.A."/>
            <person name="Kuo A."/>
            <person name="LaButti K."/>
            <person name="Larrondo L.F."/>
            <person name="Lindquist E."/>
            <person name="Ling A."/>
            <person name="Lombard V."/>
            <person name="Lucas S."/>
            <person name="Lundell T."/>
            <person name="Martin R."/>
            <person name="McLaughlin D.J."/>
            <person name="Morgenstern I."/>
            <person name="Morin E."/>
            <person name="Murat C."/>
            <person name="Nagy L.G."/>
            <person name="Nolan M."/>
            <person name="Ohm R.A."/>
            <person name="Patyshakuliyeva A."/>
            <person name="Rokas A."/>
            <person name="Ruiz-Duenas F.J."/>
            <person name="Sabat G."/>
            <person name="Salamov A."/>
            <person name="Samejima M."/>
            <person name="Schmutz J."/>
            <person name="Slot J.C."/>
            <person name="St John F."/>
            <person name="Stenlid J."/>
            <person name="Sun H."/>
            <person name="Sun S."/>
            <person name="Syed K."/>
            <person name="Tsang A."/>
            <person name="Wiebenga A."/>
            <person name="Young D."/>
            <person name="Pisabarro A."/>
            <person name="Eastwood D.C."/>
            <person name="Martin F."/>
            <person name="Cullen D."/>
            <person name="Grigoriev I.V."/>
            <person name="Hibbett D.S."/>
        </authorList>
    </citation>
    <scope>NUCLEOTIDE SEQUENCE [LARGE SCALE GENOMIC DNA]</scope>
    <source>
        <strain evidence="10">RWD-64-598 SS2</strain>
    </source>
</reference>
<dbReference type="Gene3D" id="3.40.50.720">
    <property type="entry name" value="NAD(P)-binding Rossmann-like Domain"/>
    <property type="match status" value="1"/>
</dbReference>
<name>A0A5M3N393_CONPW</name>
<evidence type="ECO:0000256" key="5">
    <source>
        <dbReference type="ARBA" id="ARBA00022833"/>
    </source>
</evidence>
<keyword evidence="4" id="KW-0479">Metal-binding</keyword>
<dbReference type="InterPro" id="IPR013149">
    <property type="entry name" value="ADH-like_C"/>
</dbReference>
<dbReference type="GO" id="GO:0046872">
    <property type="term" value="F:metal ion binding"/>
    <property type="evidence" value="ECO:0007669"/>
    <property type="project" value="UniProtKB-KW"/>
</dbReference>
<dbReference type="EMBL" id="JH711574">
    <property type="protein sequence ID" value="EIW85860.1"/>
    <property type="molecule type" value="Genomic_DNA"/>
</dbReference>
<dbReference type="SUPFAM" id="SSF51735">
    <property type="entry name" value="NAD(P)-binding Rossmann-fold domains"/>
    <property type="match status" value="1"/>
</dbReference>
<sequence length="359" mass="38181">MSSTLGSIPTTQRAAQIREFGKPLVVDSNLPVPSPESLAPGECLVKMECAGVCQSDLHARNGDWTLKPKLPLICGHEGVGRVVAIGKDTYQAECAVRLGDRVGIKWMARACLRCEWCRKGDEACCPSRKVHGFGINGTFAEYTVTYIDYVTPIPAEVSSEEAVPILCAGLTVYKGLKQCNVHIGDWIAIPGAGGGLGHLAVQYAVNMGLRVIAIDAGDAKRDFCLSLGAEHFIDFRESIDLVQDVIEATDGGPHAALVTAGGSFPYEQALVYLRPSGTLVAVGQGSDDAIKAPFALLVGKRLKIVGSALGTRQDAIEALDLVARGKVVTQYTTRPLEDVDSVFEDLAAGKVTGRVVLQF</sequence>
<dbReference type="KEGG" id="cput:CONPUDRAFT_99033"/>
<dbReference type="RefSeq" id="XP_007765200.1">
    <property type="nucleotide sequence ID" value="XM_007767010.1"/>
</dbReference>
<dbReference type="PANTHER" id="PTHR42940:SF3">
    <property type="entry name" value="ALCOHOL DEHYDROGENASE 1-RELATED"/>
    <property type="match status" value="1"/>
</dbReference>
<dbReference type="InterPro" id="IPR020843">
    <property type="entry name" value="ER"/>
</dbReference>
<dbReference type="SUPFAM" id="SSF50129">
    <property type="entry name" value="GroES-like"/>
    <property type="match status" value="1"/>
</dbReference>
<evidence type="ECO:0000313" key="10">
    <source>
        <dbReference type="Proteomes" id="UP000053558"/>
    </source>
</evidence>
<evidence type="ECO:0000256" key="7">
    <source>
        <dbReference type="ARBA" id="ARBA00023027"/>
    </source>
</evidence>
<dbReference type="FunFam" id="3.40.50.720:FF:000039">
    <property type="entry name" value="Alcohol dehydrogenase AdhP"/>
    <property type="match status" value="1"/>
</dbReference>
<keyword evidence="6" id="KW-0560">Oxidoreductase</keyword>
<keyword evidence="5" id="KW-0862">Zinc</keyword>